<organism evidence="2">
    <name type="scientific">Rhizophora mucronata</name>
    <name type="common">Asiatic mangrove</name>
    <dbReference type="NCBI Taxonomy" id="61149"/>
    <lineage>
        <taxon>Eukaryota</taxon>
        <taxon>Viridiplantae</taxon>
        <taxon>Streptophyta</taxon>
        <taxon>Embryophyta</taxon>
        <taxon>Tracheophyta</taxon>
        <taxon>Spermatophyta</taxon>
        <taxon>Magnoliopsida</taxon>
        <taxon>eudicotyledons</taxon>
        <taxon>Gunneridae</taxon>
        <taxon>Pentapetalae</taxon>
        <taxon>rosids</taxon>
        <taxon>fabids</taxon>
        <taxon>Malpighiales</taxon>
        <taxon>Rhizophoraceae</taxon>
        <taxon>Rhizophora</taxon>
    </lineage>
</organism>
<dbReference type="EMBL" id="GGEC01080927">
    <property type="protein sequence ID" value="MBX61411.1"/>
    <property type="molecule type" value="Transcribed_RNA"/>
</dbReference>
<protein>
    <submittedName>
        <fullName evidence="2">Uncharacterized protein</fullName>
    </submittedName>
</protein>
<evidence type="ECO:0000313" key="2">
    <source>
        <dbReference type="EMBL" id="MBX61411.1"/>
    </source>
</evidence>
<keyword evidence="1" id="KW-0732">Signal</keyword>
<reference evidence="2" key="1">
    <citation type="submission" date="2018-02" db="EMBL/GenBank/DDBJ databases">
        <title>Rhizophora mucronata_Transcriptome.</title>
        <authorList>
            <person name="Meera S.P."/>
            <person name="Sreeshan A."/>
            <person name="Augustine A."/>
        </authorList>
    </citation>
    <scope>NUCLEOTIDE SEQUENCE</scope>
    <source>
        <tissue evidence="2">Leaf</tissue>
    </source>
</reference>
<name>A0A2P2Q352_RHIMU</name>
<evidence type="ECO:0000256" key="1">
    <source>
        <dbReference type="SAM" id="SignalP"/>
    </source>
</evidence>
<dbReference type="AlphaFoldDB" id="A0A2P2Q352"/>
<accession>A0A2P2Q352</accession>
<sequence length="45" mass="5357">MQMFISLMILSALLMHILERIFSRNVSCNSCQKRLSYMLLISWSF</sequence>
<feature type="chain" id="PRO_5015115896" evidence="1">
    <location>
        <begin position="24"/>
        <end position="45"/>
    </location>
</feature>
<feature type="signal peptide" evidence="1">
    <location>
        <begin position="1"/>
        <end position="23"/>
    </location>
</feature>
<proteinExistence type="predicted"/>